<evidence type="ECO:0000313" key="1">
    <source>
        <dbReference type="EMBL" id="KAK6741952.1"/>
    </source>
</evidence>
<gene>
    <name evidence="1" type="primary">Necator_chrIII.g10449</name>
    <name evidence="1" type="ORF">RB195_009684</name>
</gene>
<accession>A0ABR1CUE7</accession>
<dbReference type="EMBL" id="JAVFWL010000003">
    <property type="protein sequence ID" value="KAK6741952.1"/>
    <property type="molecule type" value="Genomic_DNA"/>
</dbReference>
<evidence type="ECO:0000313" key="2">
    <source>
        <dbReference type="Proteomes" id="UP001303046"/>
    </source>
</evidence>
<protein>
    <submittedName>
        <fullName evidence="1">Uncharacterized protein</fullName>
    </submittedName>
</protein>
<dbReference type="Proteomes" id="UP001303046">
    <property type="component" value="Unassembled WGS sequence"/>
</dbReference>
<proteinExistence type="predicted"/>
<name>A0ABR1CUE7_NECAM</name>
<reference evidence="1 2" key="1">
    <citation type="submission" date="2023-08" db="EMBL/GenBank/DDBJ databases">
        <title>A Necator americanus chromosomal reference genome.</title>
        <authorList>
            <person name="Ilik V."/>
            <person name="Petrzelkova K.J."/>
            <person name="Pardy F."/>
            <person name="Fuh T."/>
            <person name="Niatou-Singa F.S."/>
            <person name="Gouil Q."/>
            <person name="Baker L."/>
            <person name="Ritchie M.E."/>
            <person name="Jex A.R."/>
            <person name="Gazzola D."/>
            <person name="Li H."/>
            <person name="Toshio Fujiwara R."/>
            <person name="Zhan B."/>
            <person name="Aroian R.V."/>
            <person name="Pafco B."/>
            <person name="Schwarz E.M."/>
        </authorList>
    </citation>
    <scope>NUCLEOTIDE SEQUENCE [LARGE SCALE GENOMIC DNA]</scope>
    <source>
        <strain evidence="1 2">Aroian</strain>
        <tissue evidence="1">Whole animal</tissue>
    </source>
</reference>
<sequence length="102" mass="11139">MFEAKNSSEDSPLKLCSLLKALERLGFSDSAIANTANLDRVAPASDVLAPGICVRTSVFRPRCHTLTLTHAPQQRIRLIVTVLVIQHCQPAGDDQHQPHGDQ</sequence>
<keyword evidence="2" id="KW-1185">Reference proteome</keyword>
<organism evidence="1 2">
    <name type="scientific">Necator americanus</name>
    <name type="common">Human hookworm</name>
    <dbReference type="NCBI Taxonomy" id="51031"/>
    <lineage>
        <taxon>Eukaryota</taxon>
        <taxon>Metazoa</taxon>
        <taxon>Ecdysozoa</taxon>
        <taxon>Nematoda</taxon>
        <taxon>Chromadorea</taxon>
        <taxon>Rhabditida</taxon>
        <taxon>Rhabditina</taxon>
        <taxon>Rhabditomorpha</taxon>
        <taxon>Strongyloidea</taxon>
        <taxon>Ancylostomatidae</taxon>
        <taxon>Bunostominae</taxon>
        <taxon>Necator</taxon>
    </lineage>
</organism>
<comment type="caution">
    <text evidence="1">The sequence shown here is derived from an EMBL/GenBank/DDBJ whole genome shotgun (WGS) entry which is preliminary data.</text>
</comment>